<dbReference type="EMBL" id="CP114584">
    <property type="protein sequence ID" value="WBA14500.1"/>
    <property type="molecule type" value="Genomic_DNA"/>
</dbReference>
<keyword evidence="4" id="KW-1185">Reference proteome</keyword>
<keyword evidence="2" id="KW-0732">Signal</keyword>
<feature type="compositionally biased region" description="Basic and acidic residues" evidence="1">
    <location>
        <begin position="112"/>
        <end position="180"/>
    </location>
</feature>
<dbReference type="InterPro" id="IPR021253">
    <property type="entry name" value="ZrgA-like"/>
</dbReference>
<accession>A0ABY7LF59</accession>
<dbReference type="RefSeq" id="WP_269597639.1">
    <property type="nucleotide sequence ID" value="NZ_CP114584.1"/>
</dbReference>
<sequence length="239" mass="26993">MKTRFLPNVIAMAIATASTATFADEANYQSFDAHVHGEVTASLAQDGERVLIELTAPGHDVVGFEHHPKNAKDQQTLEDAYALLRDGGKRFQLAEAANCQLVDVKITSSFEDHDHKHEHNSIHGEDGEDGHAHRDGRDGRDGKDAPHEDHGDHHDHSHHAHEDHHDHDKHDDHHGHDHGNHNTLSANYQFVCQNPQAFTELQTDWFSLFPNTETVKIQAFTDDKVWVETLNRAKSHIQW</sequence>
<dbReference type="Proteomes" id="UP001164676">
    <property type="component" value="Chromosome"/>
</dbReference>
<feature type="region of interest" description="Disordered" evidence="1">
    <location>
        <begin position="112"/>
        <end position="182"/>
    </location>
</feature>
<proteinExistence type="predicted"/>
<organism evidence="3 4">
    <name type="scientific">Salinivibrio proteolyticus</name>
    <dbReference type="NCBI Taxonomy" id="334715"/>
    <lineage>
        <taxon>Bacteria</taxon>
        <taxon>Pseudomonadati</taxon>
        <taxon>Pseudomonadota</taxon>
        <taxon>Gammaproteobacteria</taxon>
        <taxon>Vibrionales</taxon>
        <taxon>Vibrionaceae</taxon>
        <taxon>Salinivibrio</taxon>
    </lineage>
</organism>
<name>A0ABY7LF59_9GAMM</name>
<feature type="signal peptide" evidence="2">
    <location>
        <begin position="1"/>
        <end position="23"/>
    </location>
</feature>
<reference evidence="3" key="1">
    <citation type="submission" date="2022-09" db="EMBL/GenBank/DDBJ databases">
        <authorList>
            <person name="Li Z.-J."/>
        </authorList>
    </citation>
    <scope>NUCLEOTIDE SEQUENCE</scope>
    <source>
        <strain evidence="3">TGB10</strain>
    </source>
</reference>
<evidence type="ECO:0000313" key="3">
    <source>
        <dbReference type="EMBL" id="WBA14500.1"/>
    </source>
</evidence>
<evidence type="ECO:0000313" key="4">
    <source>
        <dbReference type="Proteomes" id="UP001164676"/>
    </source>
</evidence>
<evidence type="ECO:0000256" key="2">
    <source>
        <dbReference type="SAM" id="SignalP"/>
    </source>
</evidence>
<dbReference type="Pfam" id="PF10986">
    <property type="entry name" value="ZrgA"/>
    <property type="match status" value="1"/>
</dbReference>
<protein>
    <submittedName>
        <fullName evidence="3">DUF2796 domain-containing protein</fullName>
    </submittedName>
</protein>
<feature type="chain" id="PRO_5047548842" evidence="2">
    <location>
        <begin position="24"/>
        <end position="239"/>
    </location>
</feature>
<evidence type="ECO:0000256" key="1">
    <source>
        <dbReference type="SAM" id="MobiDB-lite"/>
    </source>
</evidence>
<gene>
    <name evidence="3" type="ORF">N7E60_12505</name>
</gene>